<accession>A0A7X3LFF1</accession>
<dbReference type="PANTHER" id="PTHR30419">
    <property type="entry name" value="HTH-TYPE TRANSCRIPTIONAL REGULATOR YBHD"/>
    <property type="match status" value="1"/>
</dbReference>
<dbReference type="PROSITE" id="PS50931">
    <property type="entry name" value="HTH_LYSR"/>
    <property type="match status" value="1"/>
</dbReference>
<dbReference type="InterPro" id="IPR050950">
    <property type="entry name" value="HTH-type_LysR_regulators"/>
</dbReference>
<dbReference type="InterPro" id="IPR005119">
    <property type="entry name" value="LysR_subst-bd"/>
</dbReference>
<dbReference type="Proteomes" id="UP000460318">
    <property type="component" value="Unassembled WGS sequence"/>
</dbReference>
<keyword evidence="2" id="KW-0805">Transcription regulation</keyword>
<dbReference type="Pfam" id="PF03466">
    <property type="entry name" value="LysR_substrate"/>
    <property type="match status" value="1"/>
</dbReference>
<protein>
    <submittedName>
        <fullName evidence="6">LysR family transcriptional regulator</fullName>
    </submittedName>
</protein>
<evidence type="ECO:0000256" key="2">
    <source>
        <dbReference type="ARBA" id="ARBA00023015"/>
    </source>
</evidence>
<dbReference type="InterPro" id="IPR000847">
    <property type="entry name" value="LysR_HTH_N"/>
</dbReference>
<evidence type="ECO:0000256" key="3">
    <source>
        <dbReference type="ARBA" id="ARBA00023125"/>
    </source>
</evidence>
<comment type="similarity">
    <text evidence="1">Belongs to the LysR transcriptional regulatory family.</text>
</comment>
<dbReference type="CDD" id="cd05466">
    <property type="entry name" value="PBP2_LTTR_substrate"/>
    <property type="match status" value="1"/>
</dbReference>
<organism evidence="6 7">
    <name type="scientific">Paenibacillus dendrobii</name>
    <dbReference type="NCBI Taxonomy" id="2691084"/>
    <lineage>
        <taxon>Bacteria</taxon>
        <taxon>Bacillati</taxon>
        <taxon>Bacillota</taxon>
        <taxon>Bacilli</taxon>
        <taxon>Bacillales</taxon>
        <taxon>Paenibacillaceae</taxon>
        <taxon>Paenibacillus</taxon>
    </lineage>
</organism>
<dbReference type="FunFam" id="1.10.10.10:FF:000001">
    <property type="entry name" value="LysR family transcriptional regulator"/>
    <property type="match status" value="1"/>
</dbReference>
<dbReference type="AlphaFoldDB" id="A0A7X3LFF1"/>
<evidence type="ECO:0000313" key="6">
    <source>
        <dbReference type="EMBL" id="MWV42952.1"/>
    </source>
</evidence>
<evidence type="ECO:0000313" key="7">
    <source>
        <dbReference type="Proteomes" id="UP000460318"/>
    </source>
</evidence>
<keyword evidence="3" id="KW-0238">DNA-binding</keyword>
<dbReference type="GO" id="GO:0003700">
    <property type="term" value="F:DNA-binding transcription factor activity"/>
    <property type="evidence" value="ECO:0007669"/>
    <property type="project" value="InterPro"/>
</dbReference>
<dbReference type="Gene3D" id="1.10.10.10">
    <property type="entry name" value="Winged helix-like DNA-binding domain superfamily/Winged helix DNA-binding domain"/>
    <property type="match status" value="1"/>
</dbReference>
<keyword evidence="4" id="KW-0804">Transcription</keyword>
<sequence length="304" mass="34393">MHIEKLEYLVEVAKTGSISKAAQNLHVTISAVSQSISSLEEEWGVTVLKRSRTGAVPTVEGAAIIKKAIELLQKYDELKEAAQGYSNTIQGRLRLATIPGPIFLLEQAVLDFKKQYPQVKIEIVEQGSQDIIDDILNDKIDLGFIILFKNRLVEHLGVDFERLLKVKMVAATSILSPLAYQKVITPKELKQQTVVLYNDDYVKWFMDDFQKKYGEVDIAYTTNNRALISRACMNHLAVTVGLNYSFITEPLFTDDDTVILNFDLPQTSPVYLGVIQQKDHTPSVISRHFLNRLKHDISDLQQLM</sequence>
<dbReference type="InterPro" id="IPR036388">
    <property type="entry name" value="WH-like_DNA-bd_sf"/>
</dbReference>
<dbReference type="Gene3D" id="3.40.190.290">
    <property type="match status" value="1"/>
</dbReference>
<evidence type="ECO:0000256" key="1">
    <source>
        <dbReference type="ARBA" id="ARBA00009437"/>
    </source>
</evidence>
<dbReference type="EMBL" id="WUBI01000001">
    <property type="protein sequence ID" value="MWV42952.1"/>
    <property type="molecule type" value="Genomic_DNA"/>
</dbReference>
<gene>
    <name evidence="6" type="ORF">GRF59_04865</name>
</gene>
<keyword evidence="7" id="KW-1185">Reference proteome</keyword>
<dbReference type="GO" id="GO:0005829">
    <property type="term" value="C:cytosol"/>
    <property type="evidence" value="ECO:0007669"/>
    <property type="project" value="TreeGrafter"/>
</dbReference>
<dbReference type="Pfam" id="PF00126">
    <property type="entry name" value="HTH_1"/>
    <property type="match status" value="1"/>
</dbReference>
<dbReference type="SUPFAM" id="SSF46785">
    <property type="entry name" value="Winged helix' DNA-binding domain"/>
    <property type="match status" value="1"/>
</dbReference>
<comment type="caution">
    <text evidence="6">The sequence shown here is derived from an EMBL/GenBank/DDBJ whole genome shotgun (WGS) entry which is preliminary data.</text>
</comment>
<dbReference type="InterPro" id="IPR036390">
    <property type="entry name" value="WH_DNA-bd_sf"/>
</dbReference>
<dbReference type="RefSeq" id="WP_160496509.1">
    <property type="nucleotide sequence ID" value="NZ_WUBI01000001.1"/>
</dbReference>
<dbReference type="SUPFAM" id="SSF53850">
    <property type="entry name" value="Periplasmic binding protein-like II"/>
    <property type="match status" value="1"/>
</dbReference>
<feature type="domain" description="HTH lysR-type" evidence="5">
    <location>
        <begin position="1"/>
        <end position="58"/>
    </location>
</feature>
<evidence type="ECO:0000256" key="4">
    <source>
        <dbReference type="ARBA" id="ARBA00023163"/>
    </source>
</evidence>
<dbReference type="GO" id="GO:0003677">
    <property type="term" value="F:DNA binding"/>
    <property type="evidence" value="ECO:0007669"/>
    <property type="project" value="UniProtKB-KW"/>
</dbReference>
<name>A0A7X3LFF1_9BACL</name>
<dbReference type="PANTHER" id="PTHR30419:SF8">
    <property type="entry name" value="NITROGEN ASSIMILATION TRANSCRIPTIONAL ACTIVATOR-RELATED"/>
    <property type="match status" value="1"/>
</dbReference>
<proteinExistence type="inferred from homology"/>
<reference evidence="6 7" key="1">
    <citation type="submission" date="2019-12" db="EMBL/GenBank/DDBJ databases">
        <title>Paenibacillus sp. nov., an endophytic bacterium isolated from the stem of Dendrobium.</title>
        <authorList>
            <person name="Zhao R."/>
        </authorList>
    </citation>
    <scope>NUCLEOTIDE SEQUENCE [LARGE SCALE GENOMIC DNA]</scope>
    <source>
        <strain evidence="6 7">HJL G12</strain>
    </source>
</reference>
<evidence type="ECO:0000259" key="5">
    <source>
        <dbReference type="PROSITE" id="PS50931"/>
    </source>
</evidence>